<dbReference type="PANTHER" id="PTHR22550:SF5">
    <property type="entry name" value="LEUCINE ZIPPER PROTEIN 4"/>
    <property type="match status" value="1"/>
</dbReference>
<keyword evidence="8" id="KW-1185">Reference proteome</keyword>
<organism evidence="7 8">
    <name type="scientific">Myroides albus</name>
    <dbReference type="NCBI Taxonomy" id="2562892"/>
    <lineage>
        <taxon>Bacteria</taxon>
        <taxon>Pseudomonadati</taxon>
        <taxon>Bacteroidota</taxon>
        <taxon>Flavobacteriia</taxon>
        <taxon>Flavobacteriales</taxon>
        <taxon>Flavobacteriaceae</taxon>
        <taxon>Myroides</taxon>
    </lineage>
</organism>
<feature type="domain" description="VWFA" evidence="6">
    <location>
        <begin position="91"/>
        <end position="291"/>
    </location>
</feature>
<sequence>MWELDNKKYFLLLIVIAAIVGLIIADLLWKKRKQSTFATHKAMKILAPNRSKNKSIIKAGLYLMALVSIVIGLVNPKIGTKLITVKRQGIDIVFTLDVSKSMLAEDMAPDRLAKMKQLVSQIINNLGPDRVGIVGYAGTAFPMLPITTDHYAAKMYLQTMNTDMVSSQGTAFEDAIYEASNFYDNPNTSKVMILISDGEDHGEEMDGAIAIASQKGIKIITIGVGTEKGGPIPIRTAKGVEYKKDWDNEIVITKLNPNTLKHIAEKTGGKYYYGSNTQEVVDLVKNDLNKIQKTDFESQQISEYQSQFQWFLAFAFILIFIDLFILERKTQWMKNLNLFNEKNEDND</sequence>
<dbReference type="SMART" id="SM00327">
    <property type="entry name" value="VWA"/>
    <property type="match status" value="1"/>
</dbReference>
<comment type="caution">
    <text evidence="7">The sequence shown here is derived from an EMBL/GenBank/DDBJ whole genome shotgun (WGS) entry which is preliminary data.</text>
</comment>
<keyword evidence="3 5" id="KW-1133">Transmembrane helix</keyword>
<evidence type="ECO:0000256" key="5">
    <source>
        <dbReference type="SAM" id="Phobius"/>
    </source>
</evidence>
<reference evidence="7 8" key="1">
    <citation type="submission" date="2019-11" db="EMBL/GenBank/DDBJ databases">
        <title>Genome of Strain BIT-d1.</title>
        <authorList>
            <person name="Yang Y."/>
        </authorList>
    </citation>
    <scope>NUCLEOTIDE SEQUENCE [LARGE SCALE GENOMIC DNA]</scope>
    <source>
        <strain evidence="7 8">BIT-d1</strain>
    </source>
</reference>
<feature type="transmembrane region" description="Helical" evidence="5">
    <location>
        <begin position="308"/>
        <end position="326"/>
    </location>
</feature>
<accession>A0A6I3LK25</accession>
<dbReference type="InterPro" id="IPR036465">
    <property type="entry name" value="vWFA_dom_sf"/>
</dbReference>
<keyword evidence="1" id="KW-1003">Cell membrane</keyword>
<dbReference type="Gene3D" id="3.40.50.410">
    <property type="entry name" value="von Willebrand factor, type A domain"/>
    <property type="match status" value="1"/>
</dbReference>
<name>A0A6I3LK25_9FLAO</name>
<keyword evidence="4 5" id="KW-0472">Membrane</keyword>
<evidence type="ECO:0000256" key="3">
    <source>
        <dbReference type="ARBA" id="ARBA00022989"/>
    </source>
</evidence>
<dbReference type="InterPro" id="IPR002035">
    <property type="entry name" value="VWF_A"/>
</dbReference>
<evidence type="ECO:0000256" key="1">
    <source>
        <dbReference type="ARBA" id="ARBA00022475"/>
    </source>
</evidence>
<dbReference type="Proteomes" id="UP000438760">
    <property type="component" value="Unassembled WGS sequence"/>
</dbReference>
<feature type="transmembrane region" description="Helical" evidence="5">
    <location>
        <begin position="12"/>
        <end position="29"/>
    </location>
</feature>
<evidence type="ECO:0000256" key="4">
    <source>
        <dbReference type="ARBA" id="ARBA00023136"/>
    </source>
</evidence>
<dbReference type="InterPro" id="IPR050768">
    <property type="entry name" value="UPF0353/GerABKA_families"/>
</dbReference>
<dbReference type="AlphaFoldDB" id="A0A6I3LK25"/>
<dbReference type="SUPFAM" id="SSF53300">
    <property type="entry name" value="vWA-like"/>
    <property type="match status" value="1"/>
</dbReference>
<keyword evidence="2 5" id="KW-0812">Transmembrane</keyword>
<feature type="transmembrane region" description="Helical" evidence="5">
    <location>
        <begin position="56"/>
        <end position="74"/>
    </location>
</feature>
<evidence type="ECO:0000256" key="2">
    <source>
        <dbReference type="ARBA" id="ARBA00022692"/>
    </source>
</evidence>
<dbReference type="RefSeq" id="WP_155091964.1">
    <property type="nucleotide sequence ID" value="NZ_CP102754.1"/>
</dbReference>
<evidence type="ECO:0000313" key="8">
    <source>
        <dbReference type="Proteomes" id="UP000438760"/>
    </source>
</evidence>
<dbReference type="PROSITE" id="PS50234">
    <property type="entry name" value="VWFA"/>
    <property type="match status" value="1"/>
</dbReference>
<gene>
    <name evidence="7" type="ORF">GJV76_07185</name>
</gene>
<dbReference type="PANTHER" id="PTHR22550">
    <property type="entry name" value="SPORE GERMINATION PROTEIN"/>
    <property type="match status" value="1"/>
</dbReference>
<dbReference type="OrthoDB" id="6206554at2"/>
<dbReference type="Pfam" id="PF00092">
    <property type="entry name" value="VWA"/>
    <property type="match status" value="1"/>
</dbReference>
<proteinExistence type="predicted"/>
<evidence type="ECO:0000313" key="7">
    <source>
        <dbReference type="EMBL" id="MTG97926.1"/>
    </source>
</evidence>
<dbReference type="EMBL" id="WMJX01000011">
    <property type="protein sequence ID" value="MTG97926.1"/>
    <property type="molecule type" value="Genomic_DNA"/>
</dbReference>
<protein>
    <submittedName>
        <fullName evidence="7">VWA domain-containing protein</fullName>
    </submittedName>
</protein>
<evidence type="ECO:0000259" key="6">
    <source>
        <dbReference type="PROSITE" id="PS50234"/>
    </source>
</evidence>